<evidence type="ECO:0000259" key="1">
    <source>
        <dbReference type="Pfam" id="PF00534"/>
    </source>
</evidence>
<dbReference type="Pfam" id="PF00534">
    <property type="entry name" value="Glycos_transf_1"/>
    <property type="match status" value="1"/>
</dbReference>
<dbReference type="Gene3D" id="3.40.50.2000">
    <property type="entry name" value="Glycogen Phosphorylase B"/>
    <property type="match status" value="2"/>
</dbReference>
<dbReference type="CDD" id="cd03801">
    <property type="entry name" value="GT4_PimA-like"/>
    <property type="match status" value="1"/>
</dbReference>
<dbReference type="KEGG" id="dmm:dnm_099320"/>
<dbReference type="InterPro" id="IPR001296">
    <property type="entry name" value="Glyco_trans_1"/>
</dbReference>
<dbReference type="EMBL" id="CP061800">
    <property type="protein sequence ID" value="QTA93824.1"/>
    <property type="molecule type" value="Genomic_DNA"/>
</dbReference>
<protein>
    <submittedName>
        <fullName evidence="3">Glycosyltransferase, family I</fullName>
    </submittedName>
</protein>
<feature type="domain" description="Glycosyltransferase subfamily 4-like N-terminal" evidence="2">
    <location>
        <begin position="3"/>
        <end position="145"/>
    </location>
</feature>
<dbReference type="Proteomes" id="UP000663722">
    <property type="component" value="Chromosome"/>
</dbReference>
<dbReference type="PANTHER" id="PTHR45947:SF3">
    <property type="entry name" value="SULFOQUINOVOSYL TRANSFERASE SQD2"/>
    <property type="match status" value="1"/>
</dbReference>
<evidence type="ECO:0000313" key="3">
    <source>
        <dbReference type="EMBL" id="QTA93824.1"/>
    </source>
</evidence>
<dbReference type="InterPro" id="IPR050194">
    <property type="entry name" value="Glycosyltransferase_grp1"/>
</dbReference>
<reference evidence="3" key="1">
    <citation type="journal article" date="2021" name="Microb. Physiol.">
        <title>Proteogenomic Insights into the Physiology of Marine, Sulfate-Reducing, Filamentous Desulfonema limicola and Desulfonema magnum.</title>
        <authorList>
            <person name="Schnaars V."/>
            <person name="Wohlbrand L."/>
            <person name="Scheve S."/>
            <person name="Hinrichs C."/>
            <person name="Reinhardt R."/>
            <person name="Rabus R."/>
        </authorList>
    </citation>
    <scope>NUCLEOTIDE SEQUENCE</scope>
    <source>
        <strain evidence="3">4be13</strain>
    </source>
</reference>
<dbReference type="GO" id="GO:0016757">
    <property type="term" value="F:glycosyltransferase activity"/>
    <property type="evidence" value="ECO:0007669"/>
    <property type="project" value="InterPro"/>
</dbReference>
<gene>
    <name evidence="3" type="ORF">dnm_099320</name>
</gene>
<organism evidence="3 4">
    <name type="scientific">Desulfonema magnum</name>
    <dbReference type="NCBI Taxonomy" id="45655"/>
    <lineage>
        <taxon>Bacteria</taxon>
        <taxon>Pseudomonadati</taxon>
        <taxon>Thermodesulfobacteriota</taxon>
        <taxon>Desulfobacteria</taxon>
        <taxon>Desulfobacterales</taxon>
        <taxon>Desulfococcaceae</taxon>
        <taxon>Desulfonema</taxon>
    </lineage>
</organism>
<name>A0A975GU57_9BACT</name>
<evidence type="ECO:0000259" key="2">
    <source>
        <dbReference type="Pfam" id="PF13439"/>
    </source>
</evidence>
<keyword evidence="4" id="KW-1185">Reference proteome</keyword>
<dbReference type="AlphaFoldDB" id="A0A975GU57"/>
<dbReference type="InterPro" id="IPR028098">
    <property type="entry name" value="Glyco_trans_4-like_N"/>
</dbReference>
<proteinExistence type="predicted"/>
<feature type="domain" description="Glycosyl transferase family 1" evidence="1">
    <location>
        <begin position="166"/>
        <end position="332"/>
    </location>
</feature>
<evidence type="ECO:0000313" key="4">
    <source>
        <dbReference type="Proteomes" id="UP000663722"/>
    </source>
</evidence>
<dbReference type="PANTHER" id="PTHR45947">
    <property type="entry name" value="SULFOQUINOVOSYL TRANSFERASE SQD2"/>
    <property type="match status" value="1"/>
</dbReference>
<dbReference type="Pfam" id="PF13439">
    <property type="entry name" value="Glyco_transf_4"/>
    <property type="match status" value="1"/>
</dbReference>
<dbReference type="RefSeq" id="WP_207680575.1">
    <property type="nucleotide sequence ID" value="NZ_CP061800.1"/>
</dbReference>
<accession>A0A975GU57</accession>
<dbReference type="SUPFAM" id="SSF53756">
    <property type="entry name" value="UDP-Glycosyltransferase/glycogen phosphorylase"/>
    <property type="match status" value="1"/>
</dbReference>
<sequence length="358" mass="40359">MRVFNESRWMAEKGHHIIIAAPKHSPLYKKASQEGWEVCDISFDKFGMLRDFFRVRSLLKKIRPHVLNTHGNTDTKVALTAARGLEIPCVIRSRHSTPRVRNSWYNRILYKKLTCYIFTSANFVKHQLVRDLDVSENRIFSLPSGFFPPSDLPEHEEARQNLATELNVSPQTRFVGFVGRLSNEKGLSFLTDAFAKISNTPLRRGDMMPDYHLVLVGKGGFLSALEDQVQEKKIRDKVHFLGFRENPWPYFRAFDCHVLASSKYEAAAQSVQQAMYARCPVVGTDAGGIPDLIVHEKTGLLVPPDNSNLLAEAILNTITAPDASEQRAENAFQFVSANHTMDAMGGKILDIYSKVLPA</sequence>